<keyword evidence="3" id="KW-1185">Reference proteome</keyword>
<dbReference type="EMBL" id="AP017378">
    <property type="protein sequence ID" value="BBD09869.1"/>
    <property type="molecule type" value="Genomic_DNA"/>
</dbReference>
<dbReference type="GO" id="GO:0035556">
    <property type="term" value="P:intracellular signal transduction"/>
    <property type="evidence" value="ECO:0007669"/>
    <property type="project" value="InterPro"/>
</dbReference>
<sequence length="407" mass="46804">MIETLVIIDDEPNYVNNVFIPKLEDWDFNFKYVLISDFSYKKKLTENFSNALSIIQKSIESGDKIKSIFIDLALLESEQEKLLSYENNDKEELDFIPTGFKLANFLRKHLLTYPMIAFTQHQKTNVVSTGYSYDFDNMLDKTNLGNLKKSGFRGLIEIAEEKRNLLIESIPRYYKHLITREKPKNVFTTAYGQTFEHPYKAFEMSANSSTEISCLFEETQQSLIILFADLAESVSIKEDEGFHEGLFKCNKHNKIATEVIIRHNGTIVKYIGDCVMATFPINEPEQAILAAISIQEELLDTNNKYYLNSNHKIQSKISIAAGDVIFFYGNDPHGPIVDLAARLNSKAKAKEVLISESLSAMTNHTKLSSRYGLAKNWSVKEYLEPMNPHKFKGFKEKAQYFRINWIE</sequence>
<organism evidence="2 3">
    <name type="scientific">Desulfovibrio ferrophilus</name>
    <dbReference type="NCBI Taxonomy" id="241368"/>
    <lineage>
        <taxon>Bacteria</taxon>
        <taxon>Pseudomonadati</taxon>
        <taxon>Thermodesulfobacteriota</taxon>
        <taxon>Desulfovibrionia</taxon>
        <taxon>Desulfovibrionales</taxon>
        <taxon>Desulfovibrionaceae</taxon>
        <taxon>Desulfovibrio</taxon>
    </lineage>
</organism>
<dbReference type="OrthoDB" id="9801841at2"/>
<feature type="domain" description="Guanylate cyclase" evidence="1">
    <location>
        <begin position="224"/>
        <end position="344"/>
    </location>
</feature>
<dbReference type="PROSITE" id="PS50125">
    <property type="entry name" value="GUANYLATE_CYCLASE_2"/>
    <property type="match status" value="1"/>
</dbReference>
<reference evidence="2 3" key="1">
    <citation type="journal article" date="2018" name="Sci. Adv.">
        <title>Multi-heme cytochromes provide a pathway for survival in energy-limited environments.</title>
        <authorList>
            <person name="Deng X."/>
            <person name="Dohmae N."/>
            <person name="Nealson K.H."/>
            <person name="Hashimoto K."/>
            <person name="Okamoto A."/>
        </authorList>
    </citation>
    <scope>NUCLEOTIDE SEQUENCE [LARGE SCALE GENOMIC DNA]</scope>
    <source>
        <strain evidence="2 3">IS5</strain>
    </source>
</reference>
<dbReference type="Pfam" id="PF00211">
    <property type="entry name" value="Guanylate_cyc"/>
    <property type="match status" value="1"/>
</dbReference>
<dbReference type="GO" id="GO:0004016">
    <property type="term" value="F:adenylate cyclase activity"/>
    <property type="evidence" value="ECO:0007669"/>
    <property type="project" value="UniProtKB-ARBA"/>
</dbReference>
<dbReference type="KEGG" id="dfl:DFE_3143"/>
<dbReference type="InterPro" id="IPR001054">
    <property type="entry name" value="A/G_cyclase"/>
</dbReference>
<protein>
    <submittedName>
        <fullName evidence="2">Family 3 adenylate cyclase</fullName>
    </submittedName>
</protein>
<dbReference type="InterPro" id="IPR050697">
    <property type="entry name" value="Adenylyl/Guanylyl_Cyclase_3/4"/>
</dbReference>
<dbReference type="SUPFAM" id="SSF55073">
    <property type="entry name" value="Nucleotide cyclase"/>
    <property type="match status" value="1"/>
</dbReference>
<dbReference type="Proteomes" id="UP000269883">
    <property type="component" value="Chromosome"/>
</dbReference>
<evidence type="ECO:0000313" key="3">
    <source>
        <dbReference type="Proteomes" id="UP000269883"/>
    </source>
</evidence>
<evidence type="ECO:0000313" key="2">
    <source>
        <dbReference type="EMBL" id="BBD09869.1"/>
    </source>
</evidence>
<dbReference type="RefSeq" id="WP_126380874.1">
    <property type="nucleotide sequence ID" value="NZ_AP017378.1"/>
</dbReference>
<dbReference type="AlphaFoldDB" id="A0A2Z6B2X6"/>
<name>A0A2Z6B2X6_9BACT</name>
<evidence type="ECO:0000259" key="1">
    <source>
        <dbReference type="PROSITE" id="PS50125"/>
    </source>
</evidence>
<dbReference type="PANTHER" id="PTHR43081">
    <property type="entry name" value="ADENYLATE CYCLASE, TERMINAL-DIFFERENTIATION SPECIFIC-RELATED"/>
    <property type="match status" value="1"/>
</dbReference>
<accession>A0A2Z6B2X6</accession>
<gene>
    <name evidence="2" type="ORF">DFE_3143</name>
</gene>
<dbReference type="GO" id="GO:0009190">
    <property type="term" value="P:cyclic nucleotide biosynthetic process"/>
    <property type="evidence" value="ECO:0007669"/>
    <property type="project" value="InterPro"/>
</dbReference>
<dbReference type="PANTHER" id="PTHR43081:SF1">
    <property type="entry name" value="ADENYLATE CYCLASE, TERMINAL-DIFFERENTIATION SPECIFIC"/>
    <property type="match status" value="1"/>
</dbReference>
<dbReference type="Gene3D" id="3.30.70.1230">
    <property type="entry name" value="Nucleotide cyclase"/>
    <property type="match status" value="1"/>
</dbReference>
<dbReference type="InterPro" id="IPR029787">
    <property type="entry name" value="Nucleotide_cyclase"/>
</dbReference>
<proteinExistence type="predicted"/>
<dbReference type="CDD" id="cd07302">
    <property type="entry name" value="CHD"/>
    <property type="match status" value="1"/>
</dbReference>